<feature type="region of interest" description="Disordered" evidence="1">
    <location>
        <begin position="438"/>
        <end position="460"/>
    </location>
</feature>
<comment type="caution">
    <text evidence="3">The sequence shown here is derived from an EMBL/GenBank/DDBJ whole genome shotgun (WGS) entry which is preliminary data.</text>
</comment>
<protein>
    <submittedName>
        <fullName evidence="3">Uncharacterized protein</fullName>
    </submittedName>
</protein>
<dbReference type="RefSeq" id="WP_307244627.1">
    <property type="nucleotide sequence ID" value="NZ_JAUSUZ010000001.1"/>
</dbReference>
<keyword evidence="2" id="KW-0472">Membrane</keyword>
<dbReference type="AlphaFoldDB" id="A0AAE3W500"/>
<keyword evidence="2" id="KW-0812">Transmembrane</keyword>
<organism evidence="3 4">
    <name type="scientific">Catenuloplanes indicus</name>
    <dbReference type="NCBI Taxonomy" id="137267"/>
    <lineage>
        <taxon>Bacteria</taxon>
        <taxon>Bacillati</taxon>
        <taxon>Actinomycetota</taxon>
        <taxon>Actinomycetes</taxon>
        <taxon>Micromonosporales</taxon>
        <taxon>Micromonosporaceae</taxon>
        <taxon>Catenuloplanes</taxon>
    </lineage>
</organism>
<evidence type="ECO:0000313" key="3">
    <source>
        <dbReference type="EMBL" id="MDQ0369417.1"/>
    </source>
</evidence>
<reference evidence="3 4" key="1">
    <citation type="submission" date="2023-07" db="EMBL/GenBank/DDBJ databases">
        <title>Sequencing the genomes of 1000 actinobacteria strains.</title>
        <authorList>
            <person name="Klenk H.-P."/>
        </authorList>
    </citation>
    <scope>NUCLEOTIDE SEQUENCE [LARGE SCALE GENOMIC DNA]</scope>
    <source>
        <strain evidence="3 4">DSM 44709</strain>
    </source>
</reference>
<evidence type="ECO:0000256" key="1">
    <source>
        <dbReference type="SAM" id="MobiDB-lite"/>
    </source>
</evidence>
<keyword evidence="2" id="KW-1133">Transmembrane helix</keyword>
<sequence length="460" mass="48112">MNVETMLRDGLAGQAASLELPEDPWPGFAGRERRHRRRRRVRAGAFAVVLTALVGLQSGVLPMPGWVPGIAIAATNSALLNSPPRGTLAGDAGWQDGMRALIEVGNVPGENWEITDRRDITFLYASDVGDRRLALVHVPLRLGFLTDQQLAWYTGPAGAAPAEMVPDSFSRGVEQARSTMYAAADAPGAIAVVGPVGWTASISNGHTFGADGRVRHAPPVTGAVGSGFVEMVVPPTPVMPSPVMTLSRGDEVITLDVSGWYDGPAHDPDAYRAVAADALGDRDFDPNLLGEWISNAIAVQGLALDGLRVEVRWTGMIDGQPTALFTVQQRPGDGVLAFAVSATGEGASLETLRLLLPEQGAAQRPIGWRKHTSTSERTDRMVLVGPPGATTVTVAVDGGTPARITLDDTGRGETTVPLDATSVLLVAYAADGTEIASSPVPPFEGGPGIIGDSPATRVVP</sequence>
<dbReference type="Proteomes" id="UP001240236">
    <property type="component" value="Unassembled WGS sequence"/>
</dbReference>
<keyword evidence="4" id="KW-1185">Reference proteome</keyword>
<dbReference type="EMBL" id="JAUSUZ010000001">
    <property type="protein sequence ID" value="MDQ0369417.1"/>
    <property type="molecule type" value="Genomic_DNA"/>
</dbReference>
<feature type="transmembrane region" description="Helical" evidence="2">
    <location>
        <begin position="43"/>
        <end position="67"/>
    </location>
</feature>
<evidence type="ECO:0000256" key="2">
    <source>
        <dbReference type="SAM" id="Phobius"/>
    </source>
</evidence>
<proteinExistence type="predicted"/>
<accession>A0AAE3W500</accession>
<evidence type="ECO:0000313" key="4">
    <source>
        <dbReference type="Proteomes" id="UP001240236"/>
    </source>
</evidence>
<gene>
    <name evidence="3" type="ORF">J2S42_006086</name>
</gene>
<name>A0AAE3W500_9ACTN</name>